<dbReference type="PROSITE" id="PS50043">
    <property type="entry name" value="HTH_LUXR_2"/>
    <property type="match status" value="1"/>
</dbReference>
<feature type="domain" description="HTH luxR-type" evidence="8">
    <location>
        <begin position="148"/>
        <end position="213"/>
    </location>
</feature>
<feature type="domain" description="Response regulatory" evidence="9">
    <location>
        <begin position="8"/>
        <end position="124"/>
    </location>
</feature>
<dbReference type="GO" id="GO:0006355">
    <property type="term" value="P:regulation of DNA-templated transcription"/>
    <property type="evidence" value="ECO:0007669"/>
    <property type="project" value="InterPro"/>
</dbReference>
<evidence type="ECO:0000259" key="8">
    <source>
        <dbReference type="PROSITE" id="PS50043"/>
    </source>
</evidence>
<dbReference type="STRING" id="398512.Bccel_1378"/>
<dbReference type="SMART" id="SM00448">
    <property type="entry name" value="REC"/>
    <property type="match status" value="1"/>
</dbReference>
<keyword evidence="5" id="KW-0804">Transcription</keyword>
<dbReference type="EMBL" id="LGTC01000001">
    <property type="protein sequence ID" value="KNY26116.1"/>
    <property type="molecule type" value="Genomic_DNA"/>
</dbReference>
<keyword evidence="4" id="KW-0238">DNA-binding</keyword>
<dbReference type="SMART" id="SM00421">
    <property type="entry name" value="HTH_LUXR"/>
    <property type="match status" value="1"/>
</dbReference>
<evidence type="ECO:0000256" key="4">
    <source>
        <dbReference type="ARBA" id="ARBA00023125"/>
    </source>
</evidence>
<dbReference type="PANTHER" id="PTHR43214">
    <property type="entry name" value="TWO-COMPONENT RESPONSE REGULATOR"/>
    <property type="match status" value="1"/>
</dbReference>
<dbReference type="InterPro" id="IPR011006">
    <property type="entry name" value="CheY-like_superfamily"/>
</dbReference>
<sequence>MEDSKLYKVVIADDHLIVLNGIKRILECDSEIEIVACAQNGTLAYNACRDFQVDIVLLDLVMPLCDGIEAAKMIKSLDKDIKILILTSIPDSTKVIEAVKIGINGYILKDSAPEDLIFSVKNAVNGKKVFDKIIFDKLIDNMATLDVTHNLFVDLSETEYKVLDLIANGLENKEIADALFISPSTVRGVVSTLLLKYNVKNRTQLAIFATKNGLG</sequence>
<dbReference type="Pfam" id="PF00072">
    <property type="entry name" value="Response_reg"/>
    <property type="match status" value="1"/>
</dbReference>
<evidence type="ECO:0000256" key="3">
    <source>
        <dbReference type="ARBA" id="ARBA00023015"/>
    </source>
</evidence>
<dbReference type="InterPro" id="IPR001789">
    <property type="entry name" value="Sig_transdc_resp-reg_receiver"/>
</dbReference>
<evidence type="ECO:0000256" key="1">
    <source>
        <dbReference type="ARBA" id="ARBA00018672"/>
    </source>
</evidence>
<dbReference type="GO" id="GO:0003677">
    <property type="term" value="F:DNA binding"/>
    <property type="evidence" value="ECO:0007669"/>
    <property type="project" value="UniProtKB-KW"/>
</dbReference>
<dbReference type="InterPro" id="IPR058245">
    <property type="entry name" value="NreC/VraR/RcsB-like_REC"/>
</dbReference>
<evidence type="ECO:0000256" key="7">
    <source>
        <dbReference type="PROSITE-ProRule" id="PRU00169"/>
    </source>
</evidence>
<dbReference type="PROSITE" id="PS50110">
    <property type="entry name" value="RESPONSE_REGULATORY"/>
    <property type="match status" value="1"/>
</dbReference>
<comment type="function">
    <text evidence="6">May play the central regulatory role in sporulation. It may be an element of the effector pathway responsible for the activation of sporulation genes in response to nutritional stress. Spo0A may act in concert with spo0H (a sigma factor) to control the expression of some genes that are critical to the sporulation process.</text>
</comment>
<dbReference type="InterPro" id="IPR016032">
    <property type="entry name" value="Sig_transdc_resp-reg_C-effctor"/>
</dbReference>
<dbReference type="Proteomes" id="UP000036923">
    <property type="component" value="Unassembled WGS sequence"/>
</dbReference>
<evidence type="ECO:0000256" key="6">
    <source>
        <dbReference type="ARBA" id="ARBA00024867"/>
    </source>
</evidence>
<proteinExistence type="predicted"/>
<keyword evidence="11" id="KW-1185">Reference proteome</keyword>
<dbReference type="RefSeq" id="WP_036945695.1">
    <property type="nucleotide sequence ID" value="NZ_JQKC01000068.1"/>
</dbReference>
<dbReference type="InterPro" id="IPR000792">
    <property type="entry name" value="Tscrpt_reg_LuxR_C"/>
</dbReference>
<dbReference type="eggNOG" id="COG2197">
    <property type="taxonomic scope" value="Bacteria"/>
</dbReference>
<feature type="modified residue" description="4-aspartylphosphate" evidence="7">
    <location>
        <position position="59"/>
    </location>
</feature>
<organism evidence="10 11">
    <name type="scientific">Pseudobacteroides cellulosolvens ATCC 35603 = DSM 2933</name>
    <dbReference type="NCBI Taxonomy" id="398512"/>
    <lineage>
        <taxon>Bacteria</taxon>
        <taxon>Bacillati</taxon>
        <taxon>Bacillota</taxon>
        <taxon>Clostridia</taxon>
        <taxon>Eubacteriales</taxon>
        <taxon>Oscillospiraceae</taxon>
        <taxon>Pseudobacteroides</taxon>
    </lineage>
</organism>
<comment type="caution">
    <text evidence="10">The sequence shown here is derived from an EMBL/GenBank/DDBJ whole genome shotgun (WGS) entry which is preliminary data.</text>
</comment>
<accession>A0A0L6JJQ9</accession>
<reference evidence="11" key="1">
    <citation type="submission" date="2015-07" db="EMBL/GenBank/DDBJ databases">
        <title>Near-Complete Genome Sequence of the Cellulolytic Bacterium Bacteroides (Pseudobacteroides) cellulosolvens ATCC 35603.</title>
        <authorList>
            <person name="Dassa B."/>
            <person name="Utturkar S.M."/>
            <person name="Klingeman D.M."/>
            <person name="Hurt R.A."/>
            <person name="Keller M."/>
            <person name="Xu J."/>
            <person name="Reddy Y.H.K."/>
            <person name="Borovok I."/>
            <person name="Grinberg I.R."/>
            <person name="Lamed R."/>
            <person name="Zhivin O."/>
            <person name="Bayer E.A."/>
            <person name="Brown S.D."/>
        </authorList>
    </citation>
    <scope>NUCLEOTIDE SEQUENCE [LARGE SCALE GENOMIC DNA]</scope>
    <source>
        <strain evidence="11">DSM 2933</strain>
    </source>
</reference>
<keyword evidence="3" id="KW-0805">Transcription regulation</keyword>
<dbReference type="GO" id="GO:0000160">
    <property type="term" value="P:phosphorelay signal transduction system"/>
    <property type="evidence" value="ECO:0007669"/>
    <property type="project" value="InterPro"/>
</dbReference>
<protein>
    <recommendedName>
        <fullName evidence="1">Stage 0 sporulation protein A homolog</fullName>
    </recommendedName>
</protein>
<evidence type="ECO:0000259" key="9">
    <source>
        <dbReference type="PROSITE" id="PS50110"/>
    </source>
</evidence>
<dbReference type="SUPFAM" id="SSF52172">
    <property type="entry name" value="CheY-like"/>
    <property type="match status" value="1"/>
</dbReference>
<dbReference type="CDD" id="cd06170">
    <property type="entry name" value="LuxR_C_like"/>
    <property type="match status" value="1"/>
</dbReference>
<gene>
    <name evidence="10" type="ORF">Bccel_1378</name>
</gene>
<dbReference type="OrthoDB" id="9779069at2"/>
<dbReference type="AlphaFoldDB" id="A0A0L6JJQ9"/>
<evidence type="ECO:0000313" key="10">
    <source>
        <dbReference type="EMBL" id="KNY26116.1"/>
    </source>
</evidence>
<evidence type="ECO:0000256" key="2">
    <source>
        <dbReference type="ARBA" id="ARBA00022553"/>
    </source>
</evidence>
<name>A0A0L6JJQ9_9FIRM</name>
<dbReference type="Pfam" id="PF00196">
    <property type="entry name" value="GerE"/>
    <property type="match status" value="1"/>
</dbReference>
<evidence type="ECO:0000256" key="5">
    <source>
        <dbReference type="ARBA" id="ARBA00023163"/>
    </source>
</evidence>
<dbReference type="InterPro" id="IPR039420">
    <property type="entry name" value="WalR-like"/>
</dbReference>
<evidence type="ECO:0000313" key="11">
    <source>
        <dbReference type="Proteomes" id="UP000036923"/>
    </source>
</evidence>
<dbReference type="PANTHER" id="PTHR43214:SF40">
    <property type="entry name" value="TRANSCRIPTIONAL REGULATORY PROTEIN LNRK"/>
    <property type="match status" value="1"/>
</dbReference>
<dbReference type="SUPFAM" id="SSF46894">
    <property type="entry name" value="C-terminal effector domain of the bipartite response regulators"/>
    <property type="match status" value="1"/>
</dbReference>
<keyword evidence="2 7" id="KW-0597">Phosphoprotein</keyword>
<dbReference type="CDD" id="cd17535">
    <property type="entry name" value="REC_NarL-like"/>
    <property type="match status" value="1"/>
</dbReference>
<dbReference type="Gene3D" id="3.40.50.2300">
    <property type="match status" value="1"/>
</dbReference>
<dbReference type="PRINTS" id="PR00038">
    <property type="entry name" value="HTHLUXR"/>
</dbReference>